<dbReference type="AlphaFoldDB" id="A0A0M1LWG0"/>
<comment type="caution">
    <text evidence="1">The sequence shown here is derived from an EMBL/GenBank/DDBJ whole genome shotgun (WGS) entry which is preliminary data.</text>
</comment>
<dbReference type="SUPFAM" id="SSF51556">
    <property type="entry name" value="Metallo-dependent hydrolases"/>
    <property type="match status" value="1"/>
</dbReference>
<sequence>MNFIDLHCDTASKIYYDKLNIKNDVCKVTLDKLKKGEALAQVFAFFIDQDITKTPFEEFLKLYNNFKRELDNNSNKIEIVTNIKELDECNRKNKIGAFLSIEEGEVIDGDIEKLREVYRMGIRIITITWNYENKLGYPNANYIFKENGLTSLGKDILREMETLGIIPDVSHLSDSGFYDLVKLCKKPFIASHSNSRDITNHPRNLTDEMIKLLSDKGGVMGINFCSSFLGNEEISSIEEMIAHIKHIRNIGGIDVIALGSDFDGIDNEVEIQNCSEFYKLYDVLKKNGFTEKDIEKIFYKNVKRVFNDVLK</sequence>
<dbReference type="InterPro" id="IPR032466">
    <property type="entry name" value="Metal_Hydrolase"/>
</dbReference>
<dbReference type="EMBL" id="SWOV01000070">
    <property type="protein sequence ID" value="NFF89455.1"/>
    <property type="molecule type" value="Genomic_DNA"/>
</dbReference>
<organism evidence="1 4">
    <name type="scientific">Clostridium botulinum</name>
    <dbReference type="NCBI Taxonomy" id="1491"/>
    <lineage>
        <taxon>Bacteria</taxon>
        <taxon>Bacillati</taxon>
        <taxon>Bacillota</taxon>
        <taxon>Clostridia</taxon>
        <taxon>Eubacteriales</taxon>
        <taxon>Clostridiaceae</taxon>
        <taxon>Clostridium</taxon>
    </lineage>
</organism>
<accession>A0A0M1LWG0</accession>
<proteinExistence type="predicted"/>
<dbReference type="Pfam" id="PF01244">
    <property type="entry name" value="Peptidase_M19"/>
    <property type="match status" value="1"/>
</dbReference>
<dbReference type="GO" id="GO:0070573">
    <property type="term" value="F:metallodipeptidase activity"/>
    <property type="evidence" value="ECO:0007669"/>
    <property type="project" value="InterPro"/>
</dbReference>
<protein>
    <submittedName>
        <fullName evidence="1">Membrane dipeptidase</fullName>
    </submittedName>
</protein>
<dbReference type="PANTHER" id="PTHR10443">
    <property type="entry name" value="MICROSOMAL DIPEPTIDASE"/>
    <property type="match status" value="1"/>
</dbReference>
<gene>
    <name evidence="1" type="ORF">FC774_16615</name>
    <name evidence="2" type="ORF">FDB51_11720</name>
</gene>
<dbReference type="PROSITE" id="PS51365">
    <property type="entry name" value="RENAL_DIPEPTIDASE_2"/>
    <property type="match status" value="1"/>
</dbReference>
<evidence type="ECO:0000313" key="2">
    <source>
        <dbReference type="EMBL" id="NFN35779.1"/>
    </source>
</evidence>
<reference evidence="3 4" key="1">
    <citation type="submission" date="2019-04" db="EMBL/GenBank/DDBJ databases">
        <title>Genome sequencing of Clostridium botulinum Groups I-IV and Clostridium butyricum.</title>
        <authorList>
            <person name="Brunt J."/>
            <person name="Van Vliet A.H.M."/>
            <person name="Stringer S.C."/>
            <person name="Carter A.T."/>
            <person name="Peck M.W."/>
        </authorList>
    </citation>
    <scope>NUCLEOTIDE SEQUENCE [LARGE SCALE GENOMIC DNA]</scope>
    <source>
        <strain evidence="1 4">1605</strain>
        <strain evidence="2 3">CB-K-33E</strain>
    </source>
</reference>
<dbReference type="EMBL" id="SWVK01000015">
    <property type="protein sequence ID" value="NFN35779.1"/>
    <property type="molecule type" value="Genomic_DNA"/>
</dbReference>
<dbReference type="Proteomes" id="UP000473681">
    <property type="component" value="Unassembled WGS sequence"/>
</dbReference>
<dbReference type="Gene3D" id="3.20.20.140">
    <property type="entry name" value="Metal-dependent hydrolases"/>
    <property type="match status" value="1"/>
</dbReference>
<dbReference type="CDD" id="cd01301">
    <property type="entry name" value="rDP_like"/>
    <property type="match status" value="1"/>
</dbReference>
<dbReference type="GO" id="GO:0006508">
    <property type="term" value="P:proteolysis"/>
    <property type="evidence" value="ECO:0007669"/>
    <property type="project" value="InterPro"/>
</dbReference>
<name>A0A0M1LWG0_CLOBO</name>
<dbReference type="OrthoDB" id="9804920at2"/>
<evidence type="ECO:0000313" key="1">
    <source>
        <dbReference type="EMBL" id="NFF89455.1"/>
    </source>
</evidence>
<evidence type="ECO:0000313" key="3">
    <source>
        <dbReference type="Proteomes" id="UP000473681"/>
    </source>
</evidence>
<dbReference type="RefSeq" id="WP_053342339.1">
    <property type="nucleotide sequence ID" value="NZ_JACBEK010000001.1"/>
</dbReference>
<evidence type="ECO:0000313" key="4">
    <source>
        <dbReference type="Proteomes" id="UP000476820"/>
    </source>
</evidence>
<dbReference type="InterPro" id="IPR008257">
    <property type="entry name" value="Pept_M19"/>
</dbReference>
<dbReference type="Proteomes" id="UP000476820">
    <property type="component" value="Unassembled WGS sequence"/>
</dbReference>
<dbReference type="PANTHER" id="PTHR10443:SF12">
    <property type="entry name" value="DIPEPTIDASE"/>
    <property type="match status" value="1"/>
</dbReference>